<comment type="similarity">
    <text evidence="6">Belongs to the methylaspartate mutase GlmS subunit family.</text>
</comment>
<dbReference type="EMBL" id="LYVF01000165">
    <property type="protein sequence ID" value="OAT81244.1"/>
    <property type="molecule type" value="Genomic_DNA"/>
</dbReference>
<dbReference type="UniPathway" id="UPA00561">
    <property type="reaction ID" value="UER00617"/>
</dbReference>
<dbReference type="NCBIfam" id="NF002612">
    <property type="entry name" value="PRK02261.1"/>
    <property type="match status" value="1"/>
</dbReference>
<dbReference type="GO" id="GO:0046872">
    <property type="term" value="F:metal ion binding"/>
    <property type="evidence" value="ECO:0007669"/>
    <property type="project" value="UniProtKB-KW"/>
</dbReference>
<dbReference type="Proteomes" id="UP000078532">
    <property type="component" value="Unassembled WGS sequence"/>
</dbReference>
<gene>
    <name evidence="6" type="primary">glmS</name>
    <name evidence="8" type="ORF">A6M21_00125</name>
</gene>
<evidence type="ECO:0000259" key="7">
    <source>
        <dbReference type="PROSITE" id="PS51332"/>
    </source>
</evidence>
<dbReference type="Pfam" id="PF02310">
    <property type="entry name" value="B12-binding"/>
    <property type="match status" value="1"/>
</dbReference>
<dbReference type="GO" id="GO:0019553">
    <property type="term" value="P:L-glutamate catabolic process via L-citramalate"/>
    <property type="evidence" value="ECO:0007669"/>
    <property type="project" value="UniProtKB-UniRule"/>
</dbReference>
<dbReference type="CDD" id="cd02072">
    <property type="entry name" value="Glm_B12_BD"/>
    <property type="match status" value="1"/>
</dbReference>
<evidence type="ECO:0000256" key="2">
    <source>
        <dbReference type="ARBA" id="ARBA00022628"/>
    </source>
</evidence>
<evidence type="ECO:0000256" key="5">
    <source>
        <dbReference type="ARBA" id="ARBA00023285"/>
    </source>
</evidence>
<dbReference type="InterPro" id="IPR036724">
    <property type="entry name" value="Cobalamin-bd_sf"/>
</dbReference>
<comment type="caution">
    <text evidence="8">The sequence shown here is derived from an EMBL/GenBank/DDBJ whole genome shotgun (WGS) entry which is preliminary data.</text>
</comment>
<keyword evidence="4 6" id="KW-0413">Isomerase</keyword>
<evidence type="ECO:0000256" key="6">
    <source>
        <dbReference type="HAMAP-Rule" id="MF_00526"/>
    </source>
</evidence>
<dbReference type="InterPro" id="IPR006159">
    <property type="entry name" value="Acid_CoA_mut_C"/>
</dbReference>
<feature type="binding site" description="axial binding residue" evidence="6">
    <location>
        <position position="17"/>
    </location>
    <ligand>
        <name>adenosylcob(III)alamin</name>
        <dbReference type="ChEBI" id="CHEBI:18408"/>
    </ligand>
    <ligandPart>
        <name>Co</name>
        <dbReference type="ChEBI" id="CHEBI:27638"/>
    </ligandPart>
</feature>
<dbReference type="GO" id="GO:0050097">
    <property type="term" value="F:methylaspartate mutase activity"/>
    <property type="evidence" value="ECO:0007669"/>
    <property type="project" value="UniProtKB-UniRule"/>
</dbReference>
<dbReference type="STRING" id="1838280.A6M21_00125"/>
<comment type="function">
    <text evidence="6">Catalyzes the carbon skeleton rearrangement of L-glutamate to L-threo-3-methylaspartate ((2S,3S)-3-methylaspartate).</text>
</comment>
<accession>A0A1B7LDW2</accession>
<dbReference type="InterPro" id="IPR006158">
    <property type="entry name" value="Cobalamin-bd"/>
</dbReference>
<keyword evidence="5 6" id="KW-0170">Cobalt</keyword>
<proteinExistence type="inferred from homology"/>
<organism evidence="8 9">
    <name type="scientific">Desulfotomaculum copahuensis</name>
    <dbReference type="NCBI Taxonomy" id="1838280"/>
    <lineage>
        <taxon>Bacteria</taxon>
        <taxon>Bacillati</taxon>
        <taxon>Bacillota</taxon>
        <taxon>Clostridia</taxon>
        <taxon>Eubacteriales</taxon>
        <taxon>Desulfotomaculaceae</taxon>
        <taxon>Desulfotomaculum</taxon>
    </lineage>
</organism>
<feature type="domain" description="B12-binding" evidence="7">
    <location>
        <begin position="4"/>
        <end position="142"/>
    </location>
</feature>
<feature type="binding site" evidence="6">
    <location>
        <begin position="14"/>
        <end position="18"/>
    </location>
    <ligand>
        <name>adenosylcob(III)alamin</name>
        <dbReference type="ChEBI" id="CHEBI:18408"/>
    </ligand>
</feature>
<dbReference type="SUPFAM" id="SSF52242">
    <property type="entry name" value="Cobalamin (vitamin B12)-binding domain"/>
    <property type="match status" value="1"/>
</dbReference>
<reference evidence="8 9" key="1">
    <citation type="submission" date="2016-04" db="EMBL/GenBank/DDBJ databases">
        <authorList>
            <person name="Evans L.H."/>
            <person name="Alamgir A."/>
            <person name="Owens N."/>
            <person name="Weber N.D."/>
            <person name="Virtaneva K."/>
            <person name="Barbian K."/>
            <person name="Babar A."/>
            <person name="Rosenke K."/>
        </authorList>
    </citation>
    <scope>NUCLEOTIDE SEQUENCE [LARGE SCALE GENOMIC DNA]</scope>
    <source>
        <strain evidence="8 9">LMa1</strain>
    </source>
</reference>
<comment type="pathway">
    <text evidence="6">Amino-acid degradation; L-glutamate degradation via mesaconate pathway; acetate and pyruvate from L-glutamate: step 1/4.</text>
</comment>
<dbReference type="EC" id="5.4.99.1" evidence="6"/>
<dbReference type="InterPro" id="IPR006394">
    <property type="entry name" value="GlmS"/>
</dbReference>
<dbReference type="OrthoDB" id="9791348at2"/>
<keyword evidence="9" id="KW-1185">Reference proteome</keyword>
<dbReference type="AlphaFoldDB" id="A0A1B7LDW2"/>
<dbReference type="NCBIfam" id="TIGR00640">
    <property type="entry name" value="acid_CoA_mut_C"/>
    <property type="match status" value="1"/>
</dbReference>
<dbReference type="PROSITE" id="PS51332">
    <property type="entry name" value="B12_BINDING"/>
    <property type="match status" value="1"/>
</dbReference>
<protein>
    <recommendedName>
        <fullName evidence="6">Glutamate mutase sigma subunit</fullName>
        <ecNumber evidence="6">5.4.99.1</ecNumber>
    </recommendedName>
    <alternativeName>
        <fullName evidence="6">Glutamate mutase S chain</fullName>
    </alternativeName>
    <alternativeName>
        <fullName evidence="6">Glutamate mutase small subunit</fullName>
    </alternativeName>
    <alternativeName>
        <fullName evidence="6">Methylaspartate mutase</fullName>
    </alternativeName>
</protein>
<evidence type="ECO:0000313" key="8">
    <source>
        <dbReference type="EMBL" id="OAT81244.1"/>
    </source>
</evidence>
<keyword evidence="2 6" id="KW-0846">Cobalamin</keyword>
<evidence type="ECO:0000256" key="4">
    <source>
        <dbReference type="ARBA" id="ARBA00023235"/>
    </source>
</evidence>
<comment type="subunit">
    <text evidence="6">Heterotetramer composed of 2 epsilon subunits (GlmE) and 2 sigma subunits (GlmS). GlmE exists as a homodimer and GlmS as a monomer.</text>
</comment>
<evidence type="ECO:0000256" key="3">
    <source>
        <dbReference type="ARBA" id="ARBA00022723"/>
    </source>
</evidence>
<dbReference type="RefSeq" id="WP_066668760.1">
    <property type="nucleotide sequence ID" value="NZ_LYVF01000165.1"/>
</dbReference>
<comment type="cofactor">
    <cofactor evidence="1 6">
        <name>adenosylcob(III)alamin</name>
        <dbReference type="ChEBI" id="CHEBI:18408"/>
    </cofactor>
</comment>
<dbReference type="GO" id="GO:0031419">
    <property type="term" value="F:cobalamin binding"/>
    <property type="evidence" value="ECO:0007669"/>
    <property type="project" value="UniProtKB-KW"/>
</dbReference>
<dbReference type="NCBIfam" id="TIGR01501">
    <property type="entry name" value="MthylAspMutase"/>
    <property type="match status" value="1"/>
</dbReference>
<sequence length="142" mass="15263">MTEEKTVVLGVIGADVHAVGNRILAYALAQAGFKVANIGVLATREEFINAALETDAAAIWVSSLYGHGELDCRGLRDQAAEAGLERILMYVGGNLVVGKQDWAGVEKRFKDMGFDRVYPPGTMPGRAIADLMRDLGLVNEVD</sequence>
<evidence type="ECO:0000313" key="9">
    <source>
        <dbReference type="Proteomes" id="UP000078532"/>
    </source>
</evidence>
<feature type="binding site" evidence="6">
    <location>
        <begin position="62"/>
        <end position="64"/>
    </location>
    <ligand>
        <name>adenosylcob(III)alamin</name>
        <dbReference type="ChEBI" id="CHEBI:18408"/>
    </ligand>
</feature>
<evidence type="ECO:0000256" key="1">
    <source>
        <dbReference type="ARBA" id="ARBA00001922"/>
    </source>
</evidence>
<keyword evidence="3 6" id="KW-0479">Metal-binding</keyword>
<comment type="catalytic activity">
    <reaction evidence="6">
        <text>(2S,3S)-3-methyl-L-aspartate = L-glutamate</text>
        <dbReference type="Rhea" id="RHEA:12857"/>
        <dbReference type="ChEBI" id="CHEBI:29985"/>
        <dbReference type="ChEBI" id="CHEBI:58724"/>
        <dbReference type="EC" id="5.4.99.1"/>
    </reaction>
</comment>
<dbReference type="GO" id="GO:0019670">
    <property type="term" value="P:anaerobic L-glutamate catabolic process"/>
    <property type="evidence" value="ECO:0007669"/>
    <property type="project" value="InterPro"/>
</dbReference>
<dbReference type="HAMAP" id="MF_00526">
    <property type="entry name" value="Me_Asp_mutase_S"/>
    <property type="match status" value="1"/>
</dbReference>
<name>A0A1B7LDW2_9FIRM</name>
<dbReference type="Gene3D" id="3.40.50.280">
    <property type="entry name" value="Cobalamin-binding domain"/>
    <property type="match status" value="1"/>
</dbReference>
<feature type="binding site" evidence="6">
    <location>
        <begin position="94"/>
        <end position="98"/>
    </location>
    <ligand>
        <name>adenosylcob(III)alamin</name>
        <dbReference type="ChEBI" id="CHEBI:18408"/>
    </ligand>
</feature>